<accession>A0A2S3U7K4</accession>
<dbReference type="AlphaFoldDB" id="A0A2S3U7K4"/>
<comment type="caution">
    <text evidence="1">The sequence shown here is derived from an EMBL/GenBank/DDBJ whole genome shotgun (WGS) entry which is preliminary data.</text>
</comment>
<gene>
    <name evidence="1" type="ORF">S101258_00982</name>
</gene>
<proteinExistence type="predicted"/>
<name>A0A2S3U7K4_LACPN</name>
<dbReference type="Proteomes" id="UP000236990">
    <property type="component" value="Unassembled WGS sequence"/>
</dbReference>
<sequence length="71" mass="8468">MVLRRTRAYLKLVQVEQRLEKEGLIDKASNLHAVLLDKAIRTERWRKWMEGDDTNLQVEDILKDTNFQLKS</sequence>
<reference evidence="1 2" key="1">
    <citation type="submission" date="2017-06" db="EMBL/GenBank/DDBJ databases">
        <title>Genome sequence of Lactobacillus plantarum subsp. plantarum strain SRCM101258.</title>
        <authorList>
            <person name="Cho S.H."/>
        </authorList>
    </citation>
    <scope>NUCLEOTIDE SEQUENCE [LARGE SCALE GENOMIC DNA]</scope>
    <source>
        <strain evidence="1 2">SRCM101258</strain>
    </source>
</reference>
<evidence type="ECO:0000313" key="1">
    <source>
        <dbReference type="EMBL" id="POD87151.1"/>
    </source>
</evidence>
<dbReference type="EMBL" id="NKCZ01000082">
    <property type="protein sequence ID" value="POD87151.1"/>
    <property type="molecule type" value="Genomic_DNA"/>
</dbReference>
<organism evidence="1 2">
    <name type="scientific">Lactiplantibacillus plantarum subsp. plantarum</name>
    <dbReference type="NCBI Taxonomy" id="337330"/>
    <lineage>
        <taxon>Bacteria</taxon>
        <taxon>Bacillati</taxon>
        <taxon>Bacillota</taxon>
        <taxon>Bacilli</taxon>
        <taxon>Lactobacillales</taxon>
        <taxon>Lactobacillaceae</taxon>
        <taxon>Lactiplantibacillus</taxon>
    </lineage>
</organism>
<protein>
    <submittedName>
        <fullName evidence="1">Uncharacterized protein</fullName>
    </submittedName>
</protein>
<evidence type="ECO:0000313" key="2">
    <source>
        <dbReference type="Proteomes" id="UP000236990"/>
    </source>
</evidence>